<evidence type="ECO:0000313" key="2">
    <source>
        <dbReference type="EMBL" id="KAG9913189.1"/>
    </source>
</evidence>
<feature type="domain" description="Fumarate lyase N-terminal" evidence="1">
    <location>
        <begin position="54"/>
        <end position="154"/>
    </location>
</feature>
<dbReference type="GO" id="GO:0005739">
    <property type="term" value="C:mitochondrion"/>
    <property type="evidence" value="ECO:0007669"/>
    <property type="project" value="TreeGrafter"/>
</dbReference>
<protein>
    <submittedName>
        <fullName evidence="2">Fumarate hydratase</fullName>
    </submittedName>
</protein>
<evidence type="ECO:0000313" key="3">
    <source>
        <dbReference type="Proteomes" id="UP000729357"/>
    </source>
</evidence>
<dbReference type="InterPro" id="IPR022761">
    <property type="entry name" value="Fumarate_lyase_N"/>
</dbReference>
<dbReference type="Proteomes" id="UP000729357">
    <property type="component" value="Unassembled WGS sequence"/>
</dbReference>
<comment type="caution">
    <text evidence="2">The sequence shown here is derived from an EMBL/GenBank/DDBJ whole genome shotgun (WGS) entry which is preliminary data.</text>
</comment>
<dbReference type="InterPro" id="IPR008948">
    <property type="entry name" value="L-Aspartase-like"/>
</dbReference>
<accession>A0A9P8JFJ4</accession>
<dbReference type="EMBL" id="JAHFXS010010098">
    <property type="protein sequence ID" value="KAG9913189.1"/>
    <property type="molecule type" value="Genomic_DNA"/>
</dbReference>
<dbReference type="AlphaFoldDB" id="A0A9P8JFJ4"/>
<feature type="non-terminal residue" evidence="2">
    <location>
        <position position="157"/>
    </location>
</feature>
<dbReference type="SUPFAM" id="SSF48557">
    <property type="entry name" value="L-aspartase-like"/>
    <property type="match status" value="1"/>
</dbReference>
<keyword evidence="3" id="KW-1185">Reference proteome</keyword>
<sequence>IMFRTGSAAVKRGSSFAGAALRARNQTPRLATLRQFSTSLQMAQQTRAESDAFGEIPVAADRYWGAQTERSLSNFKINQPHDRMPPQVVRAFGILKGAAATVNMKFGLDEKVGKAIQQAASEVASGKLDDHFPLVVWQTGSGTQSNMNANEVISNRA</sequence>
<dbReference type="InterPro" id="IPR024083">
    <property type="entry name" value="Fumarase/histidase_N"/>
</dbReference>
<evidence type="ECO:0000259" key="1">
    <source>
        <dbReference type="Pfam" id="PF00206"/>
    </source>
</evidence>
<organism evidence="2 3">
    <name type="scientific">Aureobasidium melanogenum</name>
    <name type="common">Aureobasidium pullulans var. melanogenum</name>
    <dbReference type="NCBI Taxonomy" id="46634"/>
    <lineage>
        <taxon>Eukaryota</taxon>
        <taxon>Fungi</taxon>
        <taxon>Dikarya</taxon>
        <taxon>Ascomycota</taxon>
        <taxon>Pezizomycotina</taxon>
        <taxon>Dothideomycetes</taxon>
        <taxon>Dothideomycetidae</taxon>
        <taxon>Dothideales</taxon>
        <taxon>Saccotheciaceae</taxon>
        <taxon>Aureobasidium</taxon>
    </lineage>
</organism>
<reference evidence="2" key="2">
    <citation type="submission" date="2021-08" db="EMBL/GenBank/DDBJ databases">
        <authorList>
            <person name="Gostincar C."/>
            <person name="Sun X."/>
            <person name="Song Z."/>
            <person name="Gunde-Cimerman N."/>
        </authorList>
    </citation>
    <scope>NUCLEOTIDE SEQUENCE</scope>
    <source>
        <strain evidence="2">EXF-9298</strain>
    </source>
</reference>
<proteinExistence type="predicted"/>
<dbReference type="FunFam" id="1.10.275.10:FF:000001">
    <property type="entry name" value="Fumarate hydratase, mitochondrial"/>
    <property type="match status" value="1"/>
</dbReference>
<dbReference type="Pfam" id="PF00206">
    <property type="entry name" value="Lyase_1"/>
    <property type="match status" value="1"/>
</dbReference>
<reference evidence="2" key="1">
    <citation type="journal article" date="2021" name="J Fungi (Basel)">
        <title>Virulence traits and population genomics of the black yeast Aureobasidium melanogenum.</title>
        <authorList>
            <person name="Cernosa A."/>
            <person name="Sun X."/>
            <person name="Gostincar C."/>
            <person name="Fang C."/>
            <person name="Gunde-Cimerman N."/>
            <person name="Song Z."/>
        </authorList>
    </citation>
    <scope>NUCLEOTIDE SEQUENCE</scope>
    <source>
        <strain evidence="2">EXF-9298</strain>
    </source>
</reference>
<gene>
    <name evidence="2" type="ORF">KCU98_g23384</name>
</gene>
<dbReference type="GO" id="GO:0004333">
    <property type="term" value="F:fumarate hydratase activity"/>
    <property type="evidence" value="ECO:0007669"/>
    <property type="project" value="InterPro"/>
</dbReference>
<feature type="non-terminal residue" evidence="2">
    <location>
        <position position="1"/>
    </location>
</feature>
<dbReference type="GO" id="GO:0006099">
    <property type="term" value="P:tricarboxylic acid cycle"/>
    <property type="evidence" value="ECO:0007669"/>
    <property type="project" value="TreeGrafter"/>
</dbReference>
<dbReference type="InterPro" id="IPR005677">
    <property type="entry name" value="Fum_hydII"/>
</dbReference>
<name>A0A9P8JFJ4_AURME</name>
<dbReference type="PANTHER" id="PTHR11444:SF1">
    <property type="entry name" value="FUMARATE HYDRATASE, MITOCHONDRIAL"/>
    <property type="match status" value="1"/>
</dbReference>
<dbReference type="PANTHER" id="PTHR11444">
    <property type="entry name" value="ASPARTATEAMMONIA/ARGININOSUCCINATE/ADENYLOSUCCINATE LYASE"/>
    <property type="match status" value="1"/>
</dbReference>
<dbReference type="Gene3D" id="1.10.275.10">
    <property type="entry name" value="Fumarase/aspartase (N-terminal domain)"/>
    <property type="match status" value="1"/>
</dbReference>
<dbReference type="GO" id="GO:0006106">
    <property type="term" value="P:fumarate metabolic process"/>
    <property type="evidence" value="ECO:0007669"/>
    <property type="project" value="InterPro"/>
</dbReference>
<dbReference type="GO" id="GO:0006108">
    <property type="term" value="P:malate metabolic process"/>
    <property type="evidence" value="ECO:0007669"/>
    <property type="project" value="TreeGrafter"/>
</dbReference>